<sequence length="235" mass="26229">MTIQNRDSFLDNVAKSLGRPRLTEGVKRPKWSLSPQWDVYEGYSADQLVDVLERQCIAIHTDFKRTDKAGLSETLKEVIEGYAGKKLIAVNDHRNEEFGLPAIFEELHQKGIHIRIWDSTRGKENQVYAEMADIGITFSDITLAESGTLTLFNDKNNSRTISLLPRVHVAIIPKSTLVPRITQATNRIHEANEQGREVSSCVSFISGPSNSADIEMNLIVGVHGPVQATYIVVDD</sequence>
<dbReference type="InterPro" id="IPR037171">
    <property type="entry name" value="NagB/RpiA_transferase-like"/>
</dbReference>
<organism evidence="3 4">
    <name type="scientific">Lederbergia lenta</name>
    <name type="common">Bacillus lentus</name>
    <dbReference type="NCBI Taxonomy" id="1467"/>
    <lineage>
        <taxon>Bacteria</taxon>
        <taxon>Bacillati</taxon>
        <taxon>Bacillota</taxon>
        <taxon>Bacilli</taxon>
        <taxon>Bacillales</taxon>
        <taxon>Bacillaceae</taxon>
        <taxon>Lederbergia</taxon>
    </lineage>
</organism>
<evidence type="ECO:0000313" key="3">
    <source>
        <dbReference type="EMBL" id="SQI61447.1"/>
    </source>
</evidence>
<dbReference type="Proteomes" id="UP000249134">
    <property type="component" value="Chromosome 1"/>
</dbReference>
<dbReference type="HAMAP" id="MF_02104">
    <property type="entry name" value="LutC"/>
    <property type="match status" value="1"/>
</dbReference>
<dbReference type="KEGG" id="blen:NCTC4824_03230"/>
<dbReference type="GO" id="GO:0006089">
    <property type="term" value="P:lactate metabolic process"/>
    <property type="evidence" value="ECO:0007669"/>
    <property type="project" value="UniProtKB-UniRule"/>
</dbReference>
<dbReference type="RefSeq" id="WP_066146592.1">
    <property type="nucleotide sequence ID" value="NZ_CBCSGM010000011.1"/>
</dbReference>
<feature type="domain" description="LUD" evidence="2">
    <location>
        <begin position="52"/>
        <end position="233"/>
    </location>
</feature>
<gene>
    <name evidence="1 3" type="primary">lutC</name>
    <name evidence="3" type="ORF">NCTC4824_03230</name>
</gene>
<dbReference type="InterPro" id="IPR022823">
    <property type="entry name" value="LutC"/>
</dbReference>
<dbReference type="PANTHER" id="PTHR43682">
    <property type="entry name" value="LACTATE UTILIZATION PROTEIN C"/>
    <property type="match status" value="1"/>
</dbReference>
<dbReference type="PANTHER" id="PTHR43682:SF1">
    <property type="entry name" value="LACTATE UTILIZATION PROTEIN C"/>
    <property type="match status" value="1"/>
</dbReference>
<keyword evidence="4" id="KW-1185">Reference proteome</keyword>
<dbReference type="InterPro" id="IPR024185">
    <property type="entry name" value="FTHF_cligase-like_sf"/>
</dbReference>
<dbReference type="Pfam" id="PF02589">
    <property type="entry name" value="LUD_dom"/>
    <property type="match status" value="1"/>
</dbReference>
<dbReference type="EMBL" id="LS483476">
    <property type="protein sequence ID" value="SQI61447.1"/>
    <property type="molecule type" value="Genomic_DNA"/>
</dbReference>
<dbReference type="AlphaFoldDB" id="A0A2X4W9V9"/>
<name>A0A2X4W9V9_LEDLE</name>
<evidence type="ECO:0000313" key="4">
    <source>
        <dbReference type="Proteomes" id="UP000249134"/>
    </source>
</evidence>
<reference evidence="3 4" key="1">
    <citation type="submission" date="2018-06" db="EMBL/GenBank/DDBJ databases">
        <authorList>
            <consortium name="Pathogen Informatics"/>
            <person name="Doyle S."/>
        </authorList>
    </citation>
    <scope>NUCLEOTIDE SEQUENCE [LARGE SCALE GENOMIC DNA]</scope>
    <source>
        <strain evidence="3 4">NCTC4824</strain>
    </source>
</reference>
<evidence type="ECO:0000256" key="1">
    <source>
        <dbReference type="HAMAP-Rule" id="MF_02104"/>
    </source>
</evidence>
<comment type="similarity">
    <text evidence="1">Belongs to the LutC/YkgG family.</text>
</comment>
<dbReference type="InterPro" id="IPR003741">
    <property type="entry name" value="LUD_dom"/>
</dbReference>
<evidence type="ECO:0000259" key="2">
    <source>
        <dbReference type="Pfam" id="PF02589"/>
    </source>
</evidence>
<protein>
    <recommendedName>
        <fullName evidence="1">Lactate utilization protein C</fullName>
    </recommendedName>
</protein>
<comment type="function">
    <text evidence="1">Is involved in L-lactate degradation and allows cells to grow with lactate as the sole carbon source.</text>
</comment>
<dbReference type="STRING" id="1348624.GCA_001591545_04013"/>
<proteinExistence type="inferred from homology"/>
<dbReference type="SUPFAM" id="SSF100950">
    <property type="entry name" value="NagB/RpiA/CoA transferase-like"/>
    <property type="match status" value="1"/>
</dbReference>
<dbReference type="Gene3D" id="3.40.50.10420">
    <property type="entry name" value="NagB/RpiA/CoA transferase-like"/>
    <property type="match status" value="1"/>
</dbReference>
<accession>A0A2X4W9V9</accession>